<dbReference type="EMBL" id="WJBU01000006">
    <property type="protein sequence ID" value="MRD47238.1"/>
    <property type="molecule type" value="Genomic_DNA"/>
</dbReference>
<comment type="caution">
    <text evidence="1">The sequence shown here is derived from an EMBL/GenBank/DDBJ whole genome shotgun (WGS) entry which is preliminary data.</text>
</comment>
<sequence>MILSIEFGTTGLGRPLNPEWWYQPRIAHERYPIDLLPNFGLDAPDPQAGVGTVKSAPSPYWAIRGTTAVRSKRPYSTSCSVKPPPDWDGKDFSDKATRARDVAWLVQAEAGAYVDIGNTCRGFASADNGKLITAKIDVPGMAISDIDKIYLAAARRLSEVTVD</sequence>
<dbReference type="Proteomes" id="UP000487350">
    <property type="component" value="Unassembled WGS sequence"/>
</dbReference>
<accession>A0A844AXV5</accession>
<keyword evidence="2" id="KW-1185">Reference proteome</keyword>
<dbReference type="AlphaFoldDB" id="A0A844AXV5"/>
<gene>
    <name evidence="1" type="ORF">GHT07_08100</name>
</gene>
<proteinExistence type="predicted"/>
<dbReference type="RefSeq" id="WP_153584555.1">
    <property type="nucleotide sequence ID" value="NZ_WJBU01000006.1"/>
</dbReference>
<evidence type="ECO:0000313" key="1">
    <source>
        <dbReference type="EMBL" id="MRD47238.1"/>
    </source>
</evidence>
<name>A0A844AXV5_9BURK</name>
<organism evidence="1 2">
    <name type="scientific">Caenimonas koreensis DSM 17982</name>
    <dbReference type="NCBI Taxonomy" id="1121255"/>
    <lineage>
        <taxon>Bacteria</taxon>
        <taxon>Pseudomonadati</taxon>
        <taxon>Pseudomonadota</taxon>
        <taxon>Betaproteobacteria</taxon>
        <taxon>Burkholderiales</taxon>
        <taxon>Comamonadaceae</taxon>
        <taxon>Caenimonas</taxon>
    </lineage>
</organism>
<dbReference type="OrthoDB" id="9853186at2"/>
<evidence type="ECO:0000313" key="2">
    <source>
        <dbReference type="Proteomes" id="UP000487350"/>
    </source>
</evidence>
<protein>
    <submittedName>
        <fullName evidence="1">Uncharacterized protein</fullName>
    </submittedName>
</protein>
<reference evidence="1 2" key="1">
    <citation type="submission" date="2019-11" db="EMBL/GenBank/DDBJ databases">
        <title>Caenimonas koreensis gen. nov., sp. nov., isolated from activated sludge.</title>
        <authorList>
            <person name="Seung H.R."/>
        </authorList>
    </citation>
    <scope>NUCLEOTIDE SEQUENCE [LARGE SCALE GENOMIC DNA]</scope>
    <source>
        <strain evidence="1 2">EMB320</strain>
    </source>
</reference>